<keyword evidence="2" id="KW-1185">Reference proteome</keyword>
<gene>
    <name evidence="1" type="ORF">OH76DRAFT_1397252</name>
</gene>
<reference evidence="1 2" key="1">
    <citation type="journal article" date="2018" name="Biotechnol. Biofuels">
        <title>Integrative visual omics of the white-rot fungus Polyporus brumalis exposes the biotechnological potential of its oxidative enzymes for delignifying raw plant biomass.</title>
        <authorList>
            <person name="Miyauchi S."/>
            <person name="Rancon A."/>
            <person name="Drula E."/>
            <person name="Hage H."/>
            <person name="Chaduli D."/>
            <person name="Favel A."/>
            <person name="Grisel S."/>
            <person name="Henrissat B."/>
            <person name="Herpoel-Gimbert I."/>
            <person name="Ruiz-Duenas F.J."/>
            <person name="Chevret D."/>
            <person name="Hainaut M."/>
            <person name="Lin J."/>
            <person name="Wang M."/>
            <person name="Pangilinan J."/>
            <person name="Lipzen A."/>
            <person name="Lesage-Meessen L."/>
            <person name="Navarro D."/>
            <person name="Riley R."/>
            <person name="Grigoriev I.V."/>
            <person name="Zhou S."/>
            <person name="Raouche S."/>
            <person name="Rosso M.N."/>
        </authorList>
    </citation>
    <scope>NUCLEOTIDE SEQUENCE [LARGE SCALE GENOMIC DNA]</scope>
    <source>
        <strain evidence="1 2">BRFM 1820</strain>
    </source>
</reference>
<accession>A0A371DR19</accession>
<dbReference type="OrthoDB" id="2753579at2759"/>
<dbReference type="EMBL" id="KZ857383">
    <property type="protein sequence ID" value="RDX54938.1"/>
    <property type="molecule type" value="Genomic_DNA"/>
</dbReference>
<proteinExistence type="predicted"/>
<evidence type="ECO:0000313" key="2">
    <source>
        <dbReference type="Proteomes" id="UP000256964"/>
    </source>
</evidence>
<organism evidence="1 2">
    <name type="scientific">Lentinus brumalis</name>
    <dbReference type="NCBI Taxonomy" id="2498619"/>
    <lineage>
        <taxon>Eukaryota</taxon>
        <taxon>Fungi</taxon>
        <taxon>Dikarya</taxon>
        <taxon>Basidiomycota</taxon>
        <taxon>Agaricomycotina</taxon>
        <taxon>Agaricomycetes</taxon>
        <taxon>Polyporales</taxon>
        <taxon>Polyporaceae</taxon>
        <taxon>Lentinus</taxon>
    </lineage>
</organism>
<evidence type="ECO:0000313" key="1">
    <source>
        <dbReference type="EMBL" id="RDX54938.1"/>
    </source>
</evidence>
<name>A0A371DR19_9APHY</name>
<protein>
    <submittedName>
        <fullName evidence="1">Uncharacterized protein</fullName>
    </submittedName>
</protein>
<dbReference type="Proteomes" id="UP000256964">
    <property type="component" value="Unassembled WGS sequence"/>
</dbReference>
<dbReference type="AlphaFoldDB" id="A0A371DR19"/>
<sequence>MTIGLKTLTYVMSTVKLLAEHDFRIDVPTNPTGLDLFFVADFLAGWGSMCYLAVLNREDGIRSHKPTPHILAEFFGSISSRTLLLWPCLAHVRGFSWKSPAKYTTRLEGLFDYLVTSTPVRKHSSTVSTATSSTCSVSVNAAGGPSSLSAGLLWCTTRFSSALWSCAAASKTRYLSASQASGPRPPHSRIHPPFRAAAAIPTSLPPISISR</sequence>